<evidence type="ECO:0000313" key="1">
    <source>
        <dbReference type="EMBL" id="PJZ71582.1"/>
    </source>
</evidence>
<reference evidence="3 4" key="1">
    <citation type="submission" date="2017-07" db="EMBL/GenBank/DDBJ databases">
        <title>Leptospira spp. isolated from tropical soils.</title>
        <authorList>
            <person name="Thibeaux R."/>
            <person name="Iraola G."/>
            <person name="Ferres I."/>
            <person name="Bierque E."/>
            <person name="Girault D."/>
            <person name="Soupe-Gilbert M.-E."/>
            <person name="Picardeau M."/>
            <person name="Goarant C."/>
        </authorList>
    </citation>
    <scope>NUCLEOTIDE SEQUENCE [LARGE SCALE GENOMIC DNA]</scope>
    <source>
        <strain evidence="2 4">FH1-B-B1</strain>
        <strain evidence="1 3">FH1-B-C1</strain>
    </source>
</reference>
<keyword evidence="3" id="KW-1185">Reference proteome</keyword>
<accession>A0A2M9ZSX7</accession>
<dbReference type="RefSeq" id="WP_100712565.1">
    <property type="nucleotide sequence ID" value="NZ_NPDY01000001.1"/>
</dbReference>
<dbReference type="EMBL" id="NPDY01000001">
    <property type="protein sequence ID" value="PJZ71582.1"/>
    <property type="molecule type" value="Genomic_DNA"/>
</dbReference>
<proteinExistence type="predicted"/>
<dbReference type="AlphaFoldDB" id="A0A2M9ZSX7"/>
<dbReference type="OrthoDB" id="342395at2"/>
<name>A0A2M9ZSX7_9LEPT</name>
<protein>
    <submittedName>
        <fullName evidence="2">Uncharacterized protein</fullName>
    </submittedName>
</protein>
<dbReference type="Proteomes" id="UP000231962">
    <property type="component" value="Unassembled WGS sequence"/>
</dbReference>
<comment type="caution">
    <text evidence="2">The sequence shown here is derived from an EMBL/GenBank/DDBJ whole genome shotgun (WGS) entry which is preliminary data.</text>
</comment>
<evidence type="ECO:0000313" key="3">
    <source>
        <dbReference type="Proteomes" id="UP000231962"/>
    </source>
</evidence>
<gene>
    <name evidence="1" type="ORF">CH360_01785</name>
    <name evidence="2" type="ORF">CH373_01785</name>
</gene>
<sequence length="749" mass="86310">MIGVRLRILLGVALLISSLLAWAEPYFPDGYFYQSKLVSIWKSFQNNLLILEKNIRSSDLKDLRAIDSPVPIREIYLWDPVLGGLDKFPKEESLELIEQAWAGKISRYLILETNPVFFVPLQEKQKAVLVILDKSKFHITVNGALEFFYPVPKVGKFTNWKLEPAGEESTDIESEFLKSLKEEQSGFRSVMVGDKSYYAYYSFFGEEKESFIDSIYLVVPVVNSMFFLAPPIFFAVLLGLDLLILLARRKKSSSIESHQREIFRLTERLRERLESESFKKIQIAKTEPRLAGPKPTEEAELETESKKFPVFQTQVLESQGSKTFFVLPFDLPDDIILTPKFLRDPKPISTKIESKKGAVRILPEAIQKKREAIFSEELSKLVEKVKSTTAEGLPAKSKAGESGLLAKALKATGLVEGRLEAAKELHPQQESRFFLWARAWWGIRKSDPNEDLPLSEKFKSWLDNQPIRERRKILEALDEIQRGLDSPSASLLKYYRTILSSVSLKAFSIHFYDRRKGAYHPVVTYGLKEYSKKNMIFLYGDQFLGPEIGETSIIDVTEDRRSDHFFRKKFDLSDLEGVMRIVSFPLFDLGLDFRFFLFFQDPPNTDFVETVRESVEKSIDPVEEAFLQLEIEQASHAIKDKRDMVQIQFLLLRWASHGERSRCHIYRIRIPGRPEFATAESWRKKFLDTLQPSLGSDDYAFGVAPAELLVLSREERKKELTDILEGIGNPFEIIYLPYPENGKNLYTYI</sequence>
<dbReference type="Proteomes" id="UP000231990">
    <property type="component" value="Unassembled WGS sequence"/>
</dbReference>
<evidence type="ECO:0000313" key="2">
    <source>
        <dbReference type="EMBL" id="PJZ75198.1"/>
    </source>
</evidence>
<dbReference type="EMBL" id="NPDZ01000001">
    <property type="protein sequence ID" value="PJZ75198.1"/>
    <property type="molecule type" value="Genomic_DNA"/>
</dbReference>
<evidence type="ECO:0000313" key="4">
    <source>
        <dbReference type="Proteomes" id="UP000231990"/>
    </source>
</evidence>
<organism evidence="2 4">
    <name type="scientific">Leptospira perolatii</name>
    <dbReference type="NCBI Taxonomy" id="2023191"/>
    <lineage>
        <taxon>Bacteria</taxon>
        <taxon>Pseudomonadati</taxon>
        <taxon>Spirochaetota</taxon>
        <taxon>Spirochaetia</taxon>
        <taxon>Leptospirales</taxon>
        <taxon>Leptospiraceae</taxon>
        <taxon>Leptospira</taxon>
    </lineage>
</organism>